<dbReference type="Gene3D" id="3.50.30.50">
    <property type="entry name" value="Putative cyclase"/>
    <property type="match status" value="1"/>
</dbReference>
<feature type="region of interest" description="Disordered" evidence="1">
    <location>
        <begin position="1"/>
        <end position="22"/>
    </location>
</feature>
<dbReference type="AlphaFoldDB" id="A0ABD6FI56"/>
<reference evidence="2 3" key="1">
    <citation type="journal article" date="2021" name="BMC Genomics">
        <title>Genome-resolved metagenome and metatranscriptome analyses of thermophilic composting reveal key bacterial players and their metabolic interactions.</title>
        <authorList>
            <person name="Braga L.P.P."/>
            <person name="Pereira R.V."/>
            <person name="Martins L.F."/>
            <person name="Moura L.M.S."/>
            <person name="Sanchez F.B."/>
            <person name="Patane J.S.L."/>
            <person name="da Silva A.M."/>
            <person name="Setubal J.C."/>
        </authorList>
    </citation>
    <scope>NUCLEOTIDE SEQUENCE [LARGE SCALE GENOMIC DNA]</scope>
    <source>
        <strain evidence="2">ZC4RG45</strain>
    </source>
</reference>
<evidence type="ECO:0000256" key="1">
    <source>
        <dbReference type="SAM" id="MobiDB-lite"/>
    </source>
</evidence>
<evidence type="ECO:0000313" key="3">
    <source>
        <dbReference type="Proteomes" id="UP000249324"/>
    </source>
</evidence>
<dbReference type="InterPro" id="IPR037175">
    <property type="entry name" value="KFase_sf"/>
</dbReference>
<dbReference type="Proteomes" id="UP000249324">
    <property type="component" value="Unassembled WGS sequence"/>
</dbReference>
<dbReference type="PANTHER" id="PTHR34861">
    <property type="match status" value="1"/>
</dbReference>
<evidence type="ECO:0000313" key="2">
    <source>
        <dbReference type="EMBL" id="MFO7192814.1"/>
    </source>
</evidence>
<accession>A0ABD6FI56</accession>
<feature type="non-terminal residue" evidence="2">
    <location>
        <position position="144"/>
    </location>
</feature>
<gene>
    <name evidence="2" type="ORF">DIU77_011285</name>
</gene>
<name>A0ABD6FI56_9PSEU</name>
<protein>
    <submittedName>
        <fullName evidence="2">Cyclase family protein</fullName>
    </submittedName>
</protein>
<proteinExistence type="predicted"/>
<feature type="compositionally biased region" description="Basic and acidic residues" evidence="1">
    <location>
        <begin position="1"/>
        <end position="15"/>
    </location>
</feature>
<dbReference type="EMBL" id="QGUI02000133">
    <property type="protein sequence ID" value="MFO7192814.1"/>
    <property type="molecule type" value="Genomic_DNA"/>
</dbReference>
<organism evidence="2 3">
    <name type="scientific">Thermocrispum agreste</name>
    <dbReference type="NCBI Taxonomy" id="37925"/>
    <lineage>
        <taxon>Bacteria</taxon>
        <taxon>Bacillati</taxon>
        <taxon>Actinomycetota</taxon>
        <taxon>Actinomycetes</taxon>
        <taxon>Pseudonocardiales</taxon>
        <taxon>Pseudonocardiaceae</taxon>
        <taxon>Thermocrispum</taxon>
    </lineage>
</organism>
<sequence length="144" mass="15871">MSSRDRAPSTREQRWADLPGGSAHGVFGADDVFGTLNRQSAETVLGAVRSVRSGKVFSLNLPLTEPNPPLFQRQLPRHDVFTTPRGNLDDVLDNFYPQSSSQWDGFLHVPDPELGFYNGLGREVHGVHHWAARGIVGRGVVLDI</sequence>
<comment type="caution">
    <text evidence="2">The sequence shown here is derived from an EMBL/GenBank/DDBJ whole genome shotgun (WGS) entry which is preliminary data.</text>
</comment>